<dbReference type="OrthoDB" id="9788689at2"/>
<dbReference type="PRINTS" id="PR00116">
    <property type="entry name" value="ARGINASE"/>
</dbReference>
<keyword evidence="2" id="KW-0378">Hydrolase</keyword>
<dbReference type="PANTHER" id="PTHR11358:SF26">
    <property type="entry name" value="GUANIDINO ACID HYDROLASE, MITOCHONDRIAL"/>
    <property type="match status" value="1"/>
</dbReference>
<proteinExistence type="inferred from homology"/>
<feature type="binding site" evidence="3">
    <location>
        <position position="179"/>
    </location>
    <ligand>
        <name>Mn(2+)</name>
        <dbReference type="ChEBI" id="CHEBI:29035"/>
        <label>1</label>
    </ligand>
</feature>
<dbReference type="SUPFAM" id="SSF52768">
    <property type="entry name" value="Arginase/deacetylase"/>
    <property type="match status" value="1"/>
</dbReference>
<dbReference type="GO" id="GO:0008783">
    <property type="term" value="F:agmatinase activity"/>
    <property type="evidence" value="ECO:0007669"/>
    <property type="project" value="TreeGrafter"/>
</dbReference>
<keyword evidence="1 3" id="KW-0479">Metal-binding</keyword>
<feature type="binding site" evidence="3">
    <location>
        <position position="270"/>
    </location>
    <ligand>
        <name>Mn(2+)</name>
        <dbReference type="ChEBI" id="CHEBI:29035"/>
        <label>1</label>
    </ligand>
</feature>
<organism evidence="5 6">
    <name type="scientific">Roseivirga seohaensis subsp. aquiponti</name>
    <dbReference type="NCBI Taxonomy" id="1566026"/>
    <lineage>
        <taxon>Bacteria</taxon>
        <taxon>Pseudomonadati</taxon>
        <taxon>Bacteroidota</taxon>
        <taxon>Cytophagia</taxon>
        <taxon>Cytophagales</taxon>
        <taxon>Roseivirgaceae</taxon>
        <taxon>Roseivirga</taxon>
    </lineage>
</organism>
<dbReference type="Pfam" id="PF00491">
    <property type="entry name" value="Arginase"/>
    <property type="match status" value="1"/>
</dbReference>
<feature type="binding site" evidence="3">
    <location>
        <position position="177"/>
    </location>
    <ligand>
        <name>Mn(2+)</name>
        <dbReference type="ChEBI" id="CHEBI:29035"/>
        <label>1</label>
    </ligand>
</feature>
<gene>
    <name evidence="5" type="ORF">OB69_05385</name>
</gene>
<feature type="binding site" evidence="3">
    <location>
        <position position="154"/>
    </location>
    <ligand>
        <name>Mn(2+)</name>
        <dbReference type="ChEBI" id="CHEBI:29035"/>
        <label>1</label>
    </ligand>
</feature>
<dbReference type="RefSeq" id="WP_053222678.1">
    <property type="nucleotide sequence ID" value="NZ_JSVA01000006.1"/>
</dbReference>
<dbReference type="Gene3D" id="3.40.800.10">
    <property type="entry name" value="Ureohydrolase domain"/>
    <property type="match status" value="1"/>
</dbReference>
<dbReference type="PATRIC" id="fig|1566026.4.peg.2901"/>
<evidence type="ECO:0000256" key="1">
    <source>
        <dbReference type="ARBA" id="ARBA00022723"/>
    </source>
</evidence>
<evidence type="ECO:0000256" key="4">
    <source>
        <dbReference type="PROSITE-ProRule" id="PRU00742"/>
    </source>
</evidence>
<dbReference type="PROSITE" id="PS51409">
    <property type="entry name" value="ARGINASE_2"/>
    <property type="match status" value="1"/>
</dbReference>
<feature type="binding site" evidence="3">
    <location>
        <position position="272"/>
    </location>
    <ligand>
        <name>Mn(2+)</name>
        <dbReference type="ChEBI" id="CHEBI:29035"/>
        <label>1</label>
    </ligand>
</feature>
<keyword evidence="3" id="KW-0464">Manganese</keyword>
<evidence type="ECO:0000313" key="6">
    <source>
        <dbReference type="Proteomes" id="UP000036908"/>
    </source>
</evidence>
<evidence type="ECO:0000256" key="2">
    <source>
        <dbReference type="ARBA" id="ARBA00022801"/>
    </source>
</evidence>
<dbReference type="InterPro" id="IPR023696">
    <property type="entry name" value="Ureohydrolase_dom_sf"/>
</dbReference>
<keyword evidence="6" id="KW-1185">Reference proteome</keyword>
<dbReference type="InterPro" id="IPR006035">
    <property type="entry name" value="Ureohydrolase"/>
</dbReference>
<reference evidence="6" key="1">
    <citation type="submission" date="2014-11" db="EMBL/GenBank/DDBJ databases">
        <title>Genome sequencing of Roseivirga sp. D-25.</title>
        <authorList>
            <person name="Selvaratnam C."/>
            <person name="Thevarajoo S."/>
            <person name="Goh K.M."/>
            <person name="Eee R."/>
            <person name="Chan K.-G."/>
            <person name="Chong C.S."/>
        </authorList>
    </citation>
    <scope>NUCLEOTIDE SEQUENCE [LARGE SCALE GENOMIC DNA]</scope>
    <source>
        <strain evidence="6">D-25</strain>
    </source>
</reference>
<evidence type="ECO:0000313" key="5">
    <source>
        <dbReference type="EMBL" id="KOF03721.1"/>
    </source>
</evidence>
<dbReference type="PIRSF" id="PIRSF036979">
    <property type="entry name" value="Arginase"/>
    <property type="match status" value="1"/>
</dbReference>
<dbReference type="GO" id="GO:0033389">
    <property type="term" value="P:putrescine biosynthetic process from arginine, via agmatine"/>
    <property type="evidence" value="ECO:0007669"/>
    <property type="project" value="TreeGrafter"/>
</dbReference>
<dbReference type="CDD" id="cd11593">
    <property type="entry name" value="Agmatinase-like_2"/>
    <property type="match status" value="1"/>
</dbReference>
<feature type="binding site" evidence="3">
    <location>
        <position position="181"/>
    </location>
    <ligand>
        <name>Mn(2+)</name>
        <dbReference type="ChEBI" id="CHEBI:29035"/>
        <label>1</label>
    </ligand>
</feature>
<dbReference type="EMBL" id="JSVA01000006">
    <property type="protein sequence ID" value="KOF03721.1"/>
    <property type="molecule type" value="Genomic_DNA"/>
</dbReference>
<protein>
    <submittedName>
        <fullName evidence="5">Agmatinase</fullName>
    </submittedName>
</protein>
<dbReference type="PANTHER" id="PTHR11358">
    <property type="entry name" value="ARGINASE/AGMATINASE"/>
    <property type="match status" value="1"/>
</dbReference>
<accession>A0A0L8AN76</accession>
<dbReference type="AlphaFoldDB" id="A0A0L8AN76"/>
<sequence length="350" mass="39064">MADIDNFNPNDVGVKGTLFGLPFDTDSAKVVVIPVPWDVTVSYGAGTADGPEAILEASSQIDFSQLDIPEPWKLGVAMADIPEVWYSLGSELREKSEEYIAWLEEGSDEDEREEMEAILAEINKETHQLMEYVRQQSEYWLSQGKTTILVGGDHSTPLGHFQACAKHYGKFGLLQIDAHADLRDAYEGFEFSHASIMTNALKIKELTKLVQVGIRDFCDEEQQLIANSNGRVVTFFDQQLKHDQYAGKTWATQCEEIIKELPQQVYISFDIDGLDPKLCPNTGTPVPGGFDLEQVMYLIKRVVKSGRTIIGCDLNEVSPSEDEWDANVGARALYRMINLMAASKGMLQLN</sequence>
<name>A0A0L8AN76_9BACT</name>
<dbReference type="Proteomes" id="UP000036908">
    <property type="component" value="Unassembled WGS sequence"/>
</dbReference>
<dbReference type="GO" id="GO:0046872">
    <property type="term" value="F:metal ion binding"/>
    <property type="evidence" value="ECO:0007669"/>
    <property type="project" value="UniProtKB-KW"/>
</dbReference>
<comment type="cofactor">
    <cofactor evidence="3">
        <name>Mn(2+)</name>
        <dbReference type="ChEBI" id="CHEBI:29035"/>
    </cofactor>
    <text evidence="3">Binds 2 manganese ions per subunit.</text>
</comment>
<evidence type="ECO:0000256" key="3">
    <source>
        <dbReference type="PIRSR" id="PIRSR036979-1"/>
    </source>
</evidence>
<comment type="caution">
    <text evidence="5">The sequence shown here is derived from an EMBL/GenBank/DDBJ whole genome shotgun (WGS) entry which is preliminary data.</text>
</comment>
<comment type="similarity">
    <text evidence="4">Belongs to the arginase family.</text>
</comment>